<evidence type="ECO:0008006" key="3">
    <source>
        <dbReference type="Google" id="ProtNLM"/>
    </source>
</evidence>
<protein>
    <recommendedName>
        <fullName evidence="3">Asp23/Gls24 family envelope stress response protein</fullName>
    </recommendedName>
</protein>
<dbReference type="EMBL" id="BAABHO010000017">
    <property type="protein sequence ID" value="GAA4789256.1"/>
    <property type="molecule type" value="Genomic_DNA"/>
</dbReference>
<organism evidence="1 2">
    <name type="scientific">Actinomycetospora chlora</name>
    <dbReference type="NCBI Taxonomy" id="663608"/>
    <lineage>
        <taxon>Bacteria</taxon>
        <taxon>Bacillati</taxon>
        <taxon>Actinomycetota</taxon>
        <taxon>Actinomycetes</taxon>
        <taxon>Pseudonocardiales</taxon>
        <taxon>Pseudonocardiaceae</taxon>
        <taxon>Actinomycetospora</taxon>
    </lineage>
</organism>
<keyword evidence="2" id="KW-1185">Reference proteome</keyword>
<accession>A0ABP9B210</accession>
<evidence type="ECO:0000313" key="2">
    <source>
        <dbReference type="Proteomes" id="UP001500928"/>
    </source>
</evidence>
<name>A0ABP9B210_9PSEU</name>
<dbReference type="RefSeq" id="WP_345414720.1">
    <property type="nucleotide sequence ID" value="NZ_BAABHO010000017.1"/>
</dbReference>
<comment type="caution">
    <text evidence="1">The sequence shown here is derived from an EMBL/GenBank/DDBJ whole genome shotgun (WGS) entry which is preliminary data.</text>
</comment>
<dbReference type="Proteomes" id="UP001500928">
    <property type="component" value="Unassembled WGS sequence"/>
</dbReference>
<gene>
    <name evidence="1" type="ORF">GCM10023200_24860</name>
</gene>
<evidence type="ECO:0000313" key="1">
    <source>
        <dbReference type="EMBL" id="GAA4789256.1"/>
    </source>
</evidence>
<sequence>MTRPAGPGQHVGGDHAVVAGVDVDQVAAAVCACPLVAGLVAGDHGTAATLLPGRRVVGIRIGLRSGGPARISVTVAARYGAPLSRLIDQVRDAVAVRAPGHPVDVDVADVA</sequence>
<reference evidence="2" key="1">
    <citation type="journal article" date="2019" name="Int. J. Syst. Evol. Microbiol.">
        <title>The Global Catalogue of Microorganisms (GCM) 10K type strain sequencing project: providing services to taxonomists for standard genome sequencing and annotation.</title>
        <authorList>
            <consortium name="The Broad Institute Genomics Platform"/>
            <consortium name="The Broad Institute Genome Sequencing Center for Infectious Disease"/>
            <person name="Wu L."/>
            <person name="Ma J."/>
        </authorList>
    </citation>
    <scope>NUCLEOTIDE SEQUENCE [LARGE SCALE GENOMIC DNA]</scope>
    <source>
        <strain evidence="2">JCM 17979</strain>
    </source>
</reference>
<proteinExistence type="predicted"/>